<dbReference type="PROSITE" id="PS00759">
    <property type="entry name" value="ARGE_DAPE_CPG2_2"/>
    <property type="match status" value="1"/>
</dbReference>
<dbReference type="InterPro" id="IPR011650">
    <property type="entry name" value="Peptidase_M20_dimer"/>
</dbReference>
<proteinExistence type="inferred from homology"/>
<dbReference type="EMBL" id="JAZDRP010000002">
    <property type="protein sequence ID" value="MEE2525646.1"/>
    <property type="molecule type" value="Genomic_DNA"/>
</dbReference>
<comment type="similarity">
    <text evidence="2">Belongs to the peptidase M20A family. ArgE subfamily.</text>
</comment>
<evidence type="ECO:0000256" key="6">
    <source>
        <dbReference type="ARBA" id="ARBA00022723"/>
    </source>
</evidence>
<dbReference type="PANTHER" id="PTHR43808:SF31">
    <property type="entry name" value="N-ACETYL-L-CITRULLINE DEACETYLASE"/>
    <property type="match status" value="1"/>
</dbReference>
<keyword evidence="9" id="KW-0170">Cobalt</keyword>
<name>A0ABU7LPV8_9PROT</name>
<keyword evidence="3" id="KW-0963">Cytoplasm</keyword>
<keyword evidence="4" id="KW-0055">Arginine biosynthesis</keyword>
<dbReference type="SUPFAM" id="SSF55031">
    <property type="entry name" value="Bacterial exopeptidase dimerisation domain"/>
    <property type="match status" value="1"/>
</dbReference>
<evidence type="ECO:0000256" key="4">
    <source>
        <dbReference type="ARBA" id="ARBA00022571"/>
    </source>
</evidence>
<dbReference type="Gene3D" id="3.40.630.10">
    <property type="entry name" value="Zn peptidases"/>
    <property type="match status" value="1"/>
</dbReference>
<dbReference type="PANTHER" id="PTHR43808">
    <property type="entry name" value="ACETYLORNITHINE DEACETYLASE"/>
    <property type="match status" value="1"/>
</dbReference>
<comment type="caution">
    <text evidence="11">The sequence shown here is derived from an EMBL/GenBank/DDBJ whole genome shotgun (WGS) entry which is preliminary data.</text>
</comment>
<dbReference type="InterPro" id="IPR010169">
    <property type="entry name" value="AcOrn-deacetyl"/>
</dbReference>
<dbReference type="SUPFAM" id="SSF53187">
    <property type="entry name" value="Zn-dependent exopeptidases"/>
    <property type="match status" value="1"/>
</dbReference>
<evidence type="ECO:0000256" key="3">
    <source>
        <dbReference type="ARBA" id="ARBA00022490"/>
    </source>
</evidence>
<keyword evidence="8" id="KW-0862">Zinc</keyword>
<evidence type="ECO:0000313" key="11">
    <source>
        <dbReference type="EMBL" id="MEE2525646.1"/>
    </source>
</evidence>
<dbReference type="InterPro" id="IPR036264">
    <property type="entry name" value="Bact_exopeptidase_dim_dom"/>
</dbReference>
<dbReference type="InterPro" id="IPR050072">
    <property type="entry name" value="Peptidase_M20A"/>
</dbReference>
<keyword evidence="12" id="KW-1185">Reference proteome</keyword>
<gene>
    <name evidence="11" type="primary">argE</name>
    <name evidence="11" type="ORF">V0U79_04650</name>
</gene>
<evidence type="ECO:0000256" key="2">
    <source>
        <dbReference type="ARBA" id="ARBA00005691"/>
    </source>
</evidence>
<dbReference type="EC" id="3.5.1.16" evidence="11"/>
<dbReference type="InterPro" id="IPR001261">
    <property type="entry name" value="ArgE/DapE_CS"/>
</dbReference>
<dbReference type="Proteomes" id="UP001354971">
    <property type="component" value="Unassembled WGS sequence"/>
</dbReference>
<organism evidence="11 12">
    <name type="scientific">Hyphobacterium lacteum</name>
    <dbReference type="NCBI Taxonomy" id="3116575"/>
    <lineage>
        <taxon>Bacteria</taxon>
        <taxon>Pseudomonadati</taxon>
        <taxon>Pseudomonadota</taxon>
        <taxon>Alphaproteobacteria</taxon>
        <taxon>Maricaulales</taxon>
        <taxon>Maricaulaceae</taxon>
        <taxon>Hyphobacterium</taxon>
    </lineage>
</organism>
<evidence type="ECO:0000256" key="8">
    <source>
        <dbReference type="ARBA" id="ARBA00022833"/>
    </source>
</evidence>
<dbReference type="CDD" id="cd03894">
    <property type="entry name" value="M20_ArgE"/>
    <property type="match status" value="1"/>
</dbReference>
<keyword evidence="6" id="KW-0479">Metal-binding</keyword>
<evidence type="ECO:0000256" key="7">
    <source>
        <dbReference type="ARBA" id="ARBA00022801"/>
    </source>
</evidence>
<dbReference type="InterPro" id="IPR002933">
    <property type="entry name" value="Peptidase_M20"/>
</dbReference>
<accession>A0ABU7LPV8</accession>
<dbReference type="Pfam" id="PF01546">
    <property type="entry name" value="Peptidase_M20"/>
    <property type="match status" value="1"/>
</dbReference>
<dbReference type="Gene3D" id="3.30.70.360">
    <property type="match status" value="1"/>
</dbReference>
<dbReference type="Pfam" id="PF07687">
    <property type="entry name" value="M20_dimer"/>
    <property type="match status" value="1"/>
</dbReference>
<feature type="domain" description="Peptidase M20 dimerisation" evidence="10">
    <location>
        <begin position="175"/>
        <end position="286"/>
    </location>
</feature>
<evidence type="ECO:0000256" key="9">
    <source>
        <dbReference type="ARBA" id="ARBA00023285"/>
    </source>
</evidence>
<comment type="cofactor">
    <cofactor evidence="1">
        <name>Zn(2+)</name>
        <dbReference type="ChEBI" id="CHEBI:29105"/>
    </cofactor>
</comment>
<evidence type="ECO:0000256" key="5">
    <source>
        <dbReference type="ARBA" id="ARBA00022605"/>
    </source>
</evidence>
<keyword evidence="5" id="KW-0028">Amino-acid biosynthesis</keyword>
<evidence type="ECO:0000313" key="12">
    <source>
        <dbReference type="Proteomes" id="UP001354971"/>
    </source>
</evidence>
<sequence>MTAQSLNKVKACLADLIAMATVSRDSNLQLIGYLEDRLTALGARCFRTSDATHNKANLHAILGPDTDGGVVLSGHTDVVPVDDQDWSSDPFEMIEMNGRLFGRGTCDMKGFIACALVAAEDYARLDLDRPVHFAFSYDEEVGCLGAPDMIREMTASGPQPAIAIIGEPTGMKVVTGHKGLYSVEVVVEGLEAHSSKVEDGACAVTHAVPLMQYLVDAADAWKAAAPADSPFEPPYGTITIGEMSGGTALNILARKASFGSLMRPAPWDDAREVGAELRRRAAAVQEKMRRHAPEARVEVFQRSDAPPLRPEDNGAAEELARRLTGDNAKRYVSFGTEAGQFQSAGLSTVVCGPGYIEQAHKPDEFVDISQLEACLGFLNKLPSFLMDK</sequence>
<dbReference type="RefSeq" id="WP_330198305.1">
    <property type="nucleotide sequence ID" value="NZ_JAZDRP010000002.1"/>
</dbReference>
<reference evidence="11 12" key="1">
    <citation type="submission" date="2024-01" db="EMBL/GenBank/DDBJ databases">
        <title>Hyphobacterium bacterium isolated from marine sediment.</title>
        <authorList>
            <person name="Zhao S."/>
        </authorList>
    </citation>
    <scope>NUCLEOTIDE SEQUENCE [LARGE SCALE GENOMIC DNA]</scope>
    <source>
        <strain evidence="12">HN65</strain>
    </source>
</reference>
<keyword evidence="7 11" id="KW-0378">Hydrolase</keyword>
<dbReference type="NCBIfam" id="NF005710">
    <property type="entry name" value="PRK07522.1"/>
    <property type="match status" value="1"/>
</dbReference>
<dbReference type="GO" id="GO:0008777">
    <property type="term" value="F:acetylornithine deacetylase activity"/>
    <property type="evidence" value="ECO:0007669"/>
    <property type="project" value="UniProtKB-EC"/>
</dbReference>
<evidence type="ECO:0000256" key="1">
    <source>
        <dbReference type="ARBA" id="ARBA00001947"/>
    </source>
</evidence>
<evidence type="ECO:0000259" key="10">
    <source>
        <dbReference type="Pfam" id="PF07687"/>
    </source>
</evidence>
<dbReference type="NCBIfam" id="TIGR01892">
    <property type="entry name" value="AcOrn-deacetyl"/>
    <property type="match status" value="1"/>
</dbReference>
<protein>
    <submittedName>
        <fullName evidence="11">Acetylornithine deacetylase</fullName>
        <ecNumber evidence="11">3.5.1.16</ecNumber>
    </submittedName>
</protein>